<dbReference type="FunFam" id="3.30.70.270:FF:000001">
    <property type="entry name" value="Diguanylate cyclase domain protein"/>
    <property type="match status" value="1"/>
</dbReference>
<dbReference type="InterPro" id="IPR008207">
    <property type="entry name" value="Sig_transdc_His_kin_Hpt_dom"/>
</dbReference>
<dbReference type="SMART" id="SM00267">
    <property type="entry name" value="GGDEF"/>
    <property type="match status" value="1"/>
</dbReference>
<feature type="domain" description="Histidine kinase" evidence="14">
    <location>
        <begin position="280"/>
        <end position="502"/>
    </location>
</feature>
<evidence type="ECO:0000259" key="14">
    <source>
        <dbReference type="PROSITE" id="PS50109"/>
    </source>
</evidence>
<dbReference type="SUPFAM" id="SSF52172">
    <property type="entry name" value="CheY-like"/>
    <property type="match status" value="2"/>
</dbReference>
<dbReference type="InterPro" id="IPR036641">
    <property type="entry name" value="HPT_dom_sf"/>
</dbReference>
<dbReference type="GO" id="GO:0000155">
    <property type="term" value="F:phosphorelay sensor kinase activity"/>
    <property type="evidence" value="ECO:0007669"/>
    <property type="project" value="InterPro"/>
</dbReference>
<dbReference type="SMART" id="SM00387">
    <property type="entry name" value="HATPase_c"/>
    <property type="match status" value="1"/>
</dbReference>
<dbReference type="CDD" id="cd01949">
    <property type="entry name" value="GGDEF"/>
    <property type="match status" value="1"/>
</dbReference>
<dbReference type="InterPro" id="IPR001633">
    <property type="entry name" value="EAL_dom"/>
</dbReference>
<dbReference type="Pfam" id="PF00990">
    <property type="entry name" value="GGDEF"/>
    <property type="match status" value="1"/>
</dbReference>
<dbReference type="SMART" id="SM00448">
    <property type="entry name" value="REC"/>
    <property type="match status" value="2"/>
</dbReference>
<evidence type="ECO:0000259" key="15">
    <source>
        <dbReference type="PROSITE" id="PS50110"/>
    </source>
</evidence>
<dbReference type="PROSITE" id="PS50110">
    <property type="entry name" value="RESPONSE_REGULATORY"/>
    <property type="match status" value="2"/>
</dbReference>
<dbReference type="InterPro" id="IPR003594">
    <property type="entry name" value="HATPase_dom"/>
</dbReference>
<dbReference type="Pfam" id="PF02518">
    <property type="entry name" value="HATPase_c"/>
    <property type="match status" value="1"/>
</dbReference>
<comment type="caution">
    <text evidence="20">The sequence shown here is derived from an EMBL/GenBank/DDBJ whole genome shotgun (WGS) entry which is preliminary data.</text>
</comment>
<dbReference type="Gene3D" id="3.30.565.10">
    <property type="entry name" value="Histidine kinase-like ATPase, C-terminal domain"/>
    <property type="match status" value="1"/>
</dbReference>
<evidence type="ECO:0000256" key="11">
    <source>
        <dbReference type="PROSITE-ProRule" id="PRU00110"/>
    </source>
</evidence>
<dbReference type="PROSITE" id="PS50887">
    <property type="entry name" value="GGDEF"/>
    <property type="match status" value="1"/>
</dbReference>
<dbReference type="CDD" id="cd16922">
    <property type="entry name" value="HATPase_EvgS-ArcB-TorS-like"/>
    <property type="match status" value="1"/>
</dbReference>
<dbReference type="CDD" id="cd00082">
    <property type="entry name" value="HisKA"/>
    <property type="match status" value="1"/>
</dbReference>
<dbReference type="RefSeq" id="WP_214363537.1">
    <property type="nucleotide sequence ID" value="NZ_JAEKFT010000033.1"/>
</dbReference>
<dbReference type="FunFam" id="3.20.20.450:FF:000001">
    <property type="entry name" value="Cyclic di-GMP phosphodiesterase yahA"/>
    <property type="match status" value="1"/>
</dbReference>
<comment type="catalytic activity">
    <reaction evidence="8">
        <text>3',3'-c-di-GMP + H2O = 5'-phosphoguanylyl(3'-&gt;5')guanosine + H(+)</text>
        <dbReference type="Rhea" id="RHEA:24902"/>
        <dbReference type="ChEBI" id="CHEBI:15377"/>
        <dbReference type="ChEBI" id="CHEBI:15378"/>
        <dbReference type="ChEBI" id="CHEBI:58754"/>
        <dbReference type="ChEBI" id="CHEBI:58805"/>
        <dbReference type="EC" id="3.1.4.52"/>
    </reaction>
    <physiologicalReaction direction="left-to-right" evidence="8">
        <dbReference type="Rhea" id="RHEA:24903"/>
    </physiologicalReaction>
</comment>
<dbReference type="InterPro" id="IPR035919">
    <property type="entry name" value="EAL_sf"/>
</dbReference>
<dbReference type="NCBIfam" id="TIGR00254">
    <property type="entry name" value="GGDEF"/>
    <property type="match status" value="1"/>
</dbReference>
<gene>
    <name evidence="20" type="ORF">I8J34_20665</name>
</gene>
<dbReference type="Pfam" id="PF00672">
    <property type="entry name" value="HAMP"/>
    <property type="match status" value="1"/>
</dbReference>
<evidence type="ECO:0000259" key="19">
    <source>
        <dbReference type="PROSITE" id="PS50894"/>
    </source>
</evidence>
<evidence type="ECO:0000256" key="7">
    <source>
        <dbReference type="ARBA" id="ARBA00023012"/>
    </source>
</evidence>
<dbReference type="Pfam" id="PF00563">
    <property type="entry name" value="EAL"/>
    <property type="match status" value="1"/>
</dbReference>
<accession>A0A944DEJ5</accession>
<feature type="domain" description="EAL" evidence="16">
    <location>
        <begin position="1213"/>
        <end position="1472"/>
    </location>
</feature>
<dbReference type="SUPFAM" id="SSF47384">
    <property type="entry name" value="Homodimeric domain of signal transducing histidine kinase"/>
    <property type="match status" value="1"/>
</dbReference>
<dbReference type="SUPFAM" id="SSF158472">
    <property type="entry name" value="HAMP domain-like"/>
    <property type="match status" value="1"/>
</dbReference>
<dbReference type="Gene3D" id="3.30.70.270">
    <property type="match status" value="1"/>
</dbReference>
<feature type="domain" description="Response regulatory" evidence="15">
    <location>
        <begin position="913"/>
        <end position="1029"/>
    </location>
</feature>
<keyword evidence="13" id="KW-0472">Membrane</keyword>
<evidence type="ECO:0000313" key="20">
    <source>
        <dbReference type="EMBL" id="MBT0963606.1"/>
    </source>
</evidence>
<evidence type="ECO:0000256" key="9">
    <source>
        <dbReference type="ARBA" id="ARBA00058004"/>
    </source>
</evidence>
<comment type="subcellular location">
    <subcellularLocation>
        <location evidence="2">Membrane</location>
    </subcellularLocation>
</comment>
<dbReference type="InterPro" id="IPR029787">
    <property type="entry name" value="Nucleotide_cyclase"/>
</dbReference>
<dbReference type="SUPFAM" id="SSF47226">
    <property type="entry name" value="Histidine-containing phosphotransfer domain, HPT domain"/>
    <property type="match status" value="1"/>
</dbReference>
<dbReference type="SMART" id="SM00304">
    <property type="entry name" value="HAMP"/>
    <property type="match status" value="1"/>
</dbReference>
<dbReference type="SMART" id="SM00052">
    <property type="entry name" value="EAL"/>
    <property type="match status" value="1"/>
</dbReference>
<dbReference type="PANTHER" id="PTHR44757:SF2">
    <property type="entry name" value="BIOFILM ARCHITECTURE MAINTENANCE PROTEIN MBAA"/>
    <property type="match status" value="1"/>
</dbReference>
<dbReference type="SMART" id="SM00388">
    <property type="entry name" value="HisKA"/>
    <property type="match status" value="1"/>
</dbReference>
<keyword evidence="4 12" id="KW-0597">Phosphoprotein</keyword>
<evidence type="ECO:0000259" key="17">
    <source>
        <dbReference type="PROSITE" id="PS50885"/>
    </source>
</evidence>
<reference evidence="21" key="1">
    <citation type="journal article" date="2022" name="ISME J.">
        <title>Genetic and phylogenetic analysis of dissimilatory iodate-reducing bacteria identifies potential niches across the world's oceans.</title>
        <authorList>
            <person name="Reyes-Umana V."/>
            <person name="Henning Z."/>
            <person name="Lee K."/>
            <person name="Barnum T.P."/>
            <person name="Coates J.D."/>
        </authorList>
    </citation>
    <scope>NUCLEOTIDE SEQUENCE [LARGE SCALE GENOMIC DNA]</scope>
    <source>
        <strain evidence="21">IR12</strain>
    </source>
</reference>
<dbReference type="SMART" id="SM00073">
    <property type="entry name" value="HPT"/>
    <property type="match status" value="1"/>
</dbReference>
<evidence type="ECO:0000256" key="8">
    <source>
        <dbReference type="ARBA" id="ARBA00051114"/>
    </source>
</evidence>
<dbReference type="EMBL" id="JAEKFT010000033">
    <property type="protein sequence ID" value="MBT0963606.1"/>
    <property type="molecule type" value="Genomic_DNA"/>
</dbReference>
<dbReference type="Gene3D" id="3.20.20.450">
    <property type="entry name" value="EAL domain"/>
    <property type="match status" value="1"/>
</dbReference>
<comment type="catalytic activity">
    <reaction evidence="1">
        <text>ATP + protein L-histidine = ADP + protein N-phospho-L-histidine.</text>
        <dbReference type="EC" id="2.7.13.3"/>
    </reaction>
</comment>
<evidence type="ECO:0000256" key="6">
    <source>
        <dbReference type="ARBA" id="ARBA00022777"/>
    </source>
</evidence>
<dbReference type="Pfam" id="PF01627">
    <property type="entry name" value="Hpt"/>
    <property type="match status" value="1"/>
</dbReference>
<dbReference type="Pfam" id="PF00072">
    <property type="entry name" value="Response_reg"/>
    <property type="match status" value="2"/>
</dbReference>
<organism evidence="20 21">
    <name type="scientific">Denitromonas iodatirespirans</name>
    <dbReference type="NCBI Taxonomy" id="2795389"/>
    <lineage>
        <taxon>Bacteria</taxon>
        <taxon>Pseudomonadati</taxon>
        <taxon>Pseudomonadota</taxon>
        <taxon>Betaproteobacteria</taxon>
        <taxon>Rhodocyclales</taxon>
        <taxon>Zoogloeaceae</taxon>
        <taxon>Denitromonas</taxon>
    </lineage>
</organism>
<evidence type="ECO:0000259" key="18">
    <source>
        <dbReference type="PROSITE" id="PS50887"/>
    </source>
</evidence>
<feature type="modified residue" description="4-aspartylphosphate" evidence="12">
    <location>
        <position position="962"/>
    </location>
</feature>
<evidence type="ECO:0000313" key="21">
    <source>
        <dbReference type="Proteomes" id="UP000694660"/>
    </source>
</evidence>
<evidence type="ECO:0000256" key="13">
    <source>
        <dbReference type="SAM" id="Phobius"/>
    </source>
</evidence>
<dbReference type="FunFam" id="3.30.565.10:FF:000010">
    <property type="entry name" value="Sensor histidine kinase RcsC"/>
    <property type="match status" value="1"/>
</dbReference>
<dbReference type="PANTHER" id="PTHR44757">
    <property type="entry name" value="DIGUANYLATE CYCLASE DGCP"/>
    <property type="match status" value="1"/>
</dbReference>
<dbReference type="InterPro" id="IPR000160">
    <property type="entry name" value="GGDEF_dom"/>
</dbReference>
<evidence type="ECO:0000256" key="3">
    <source>
        <dbReference type="ARBA" id="ARBA00012438"/>
    </source>
</evidence>
<evidence type="ECO:0000256" key="4">
    <source>
        <dbReference type="ARBA" id="ARBA00022553"/>
    </source>
</evidence>
<dbReference type="InterPro" id="IPR003661">
    <property type="entry name" value="HisK_dim/P_dom"/>
</dbReference>
<keyword evidence="13" id="KW-0812">Transmembrane</keyword>
<dbReference type="InterPro" id="IPR036890">
    <property type="entry name" value="HATPase_C_sf"/>
</dbReference>
<dbReference type="CDD" id="cd01948">
    <property type="entry name" value="EAL"/>
    <property type="match status" value="1"/>
</dbReference>
<dbReference type="GO" id="GO:0071111">
    <property type="term" value="F:cyclic-guanylate-specific phosphodiesterase activity"/>
    <property type="evidence" value="ECO:0007669"/>
    <property type="project" value="UniProtKB-EC"/>
</dbReference>
<feature type="transmembrane region" description="Helical" evidence="13">
    <location>
        <begin position="182"/>
        <end position="204"/>
    </location>
</feature>
<dbReference type="Gene3D" id="1.10.287.130">
    <property type="match status" value="1"/>
</dbReference>
<name>A0A944DEJ5_DENI1</name>
<feature type="domain" description="HAMP" evidence="17">
    <location>
        <begin position="206"/>
        <end position="258"/>
    </location>
</feature>
<feature type="modified residue" description="Phosphohistidine" evidence="11">
    <location>
        <position position="843"/>
    </location>
</feature>
<dbReference type="CDD" id="cd17546">
    <property type="entry name" value="REC_hyHK_CKI1_RcsC-like"/>
    <property type="match status" value="1"/>
</dbReference>
<dbReference type="Gene3D" id="1.20.120.160">
    <property type="entry name" value="HPT domain"/>
    <property type="match status" value="1"/>
</dbReference>
<protein>
    <recommendedName>
        <fullName evidence="10">Virulence sensor protein BvgS</fullName>
        <ecNumber evidence="3">2.7.13.3</ecNumber>
    </recommendedName>
</protein>
<keyword evidence="7" id="KW-0902">Two-component regulatory system</keyword>
<dbReference type="InterPro" id="IPR036097">
    <property type="entry name" value="HisK_dim/P_sf"/>
</dbReference>
<evidence type="ECO:0000256" key="2">
    <source>
        <dbReference type="ARBA" id="ARBA00004370"/>
    </source>
</evidence>
<keyword evidence="21" id="KW-1185">Reference proteome</keyword>
<dbReference type="EC" id="2.7.13.3" evidence="3"/>
<dbReference type="CDD" id="cd06225">
    <property type="entry name" value="HAMP"/>
    <property type="match status" value="1"/>
</dbReference>
<sequence>MPSLTARLRRSSFGAQLSMTIAVGLVLLAVVASVASSLRGDRQIRETLLRQGASVVASLADQSRLALLSAAPENAAAAIDATLSFPDVVAVQMFDASGKLLLSRIKAGAPTLLLPDVPRDPYAGTASVELENDDIWSFTATVQITPDANSPFSMDETPQIQRLGIVRVVQSKSVINALRTDLFLSNLAISLLFAVFFVVLVEMLSRRLTRPLRELSRAMSSAMAGERGVRAKLDGPHDIADMEHAFNRMMEELEGREHELITARDSAVAYAELKSQFAATVSHEIRTPLNGVIGSLNMLRASRLPAKVQLLTEMAWDSARHLLDMVNGVLDFSRLEAGKIALDAQPLDLRQLVEDLIDALSPQAYEKGLELGHHMAPDLPAAWIGDADRLRQILTNLLGNAIKFTDRGEAWVRIDRSEMPGTGASAVRFTVCDTGPGIDPALQGRIFDSFTQGDASSTRRHPGSGLGLAISRQLVELMGGTIALDSAPGQGSRFTVTLPLQAAPAAATPPPAPIAAGLRILVIEDSAICRDYLDTELALQGARTVICPAPRLAEQALVTPDGDPLPVDLVLVDGAVAAADLQKLRKSAACASARWVLMAPLARFGDEDDRYWSTTLAKPLRRSRLSGVLRLLADPTAELPAAVPDAVGSFKVLVVDDNRTNQVVVRSMLEMLGLTVELAGDGKAALAAHARDGWDLILMDCHMPGMDGNAATRAIREREQITGHHTPIIAMTADTERDDIARSLDAGMDDHLAKPLTLDTLAATLRRWFDRPFALRAPDATTDALETRSHIVDPTVLERLRDALGGAIDKAIGPFLEDMPQILAALQTAATAGDLPALKTNAHQIKGAAGNLGAWTLAQKAETLELELNDPALDAVGLATDLSAEFSRVATALRDFLPEPLANAPVPTDAEARVLVVDDDRSTRSALRYALELNGFMVDEADAGASAIDLVARRNPDLVLLDAVMPGADGFATCTRLKELPQGKDIPVLMITSLDDRHSIERAFAAGASDYITKPLHLNVVVQRVRRTIDASRSERHVRHLAYTDTLTGLPNRAQFQEHLQRQLDAAAEHNKLLAVLFLDLDRFKFVNDTLGHEIGDRLLKTVGRRITHSVRAGDCVARLGGDEFTVVLENLGSTTVAAAVAKKIATDLAEPYVVDGHDIFVTASIGIALYPRDGTDLSTLLRHADTAMYRAKHSKHSFVFYEDAMETSASEHLRLESDLRHAVERREFELHYQPEIDAQSGRLVAAEALVRWRHPTRGLLGPNEFIPIAEETGLILPIGEWVLSAACEQLRSWRADGHGVRVAVNFSGQQLQDEQIAATVERVLDEYGVVPDDLIVELTESVWMERQGEAIDNLYRLKRLGIRLAIDDFGTGYSSLSYLKRMPVDILKVDRSFVTDLGGASSGADADTDVAIVRGIVALAHNLDLEVVAEGVETQAQRDLLKTMGCDLIQGYLISKPLPAEAFTTRFLHDAAVRPEEPAARCAAKSRRSVPG</sequence>
<dbReference type="InterPro" id="IPR011006">
    <property type="entry name" value="CheY-like_superfamily"/>
</dbReference>
<dbReference type="GO" id="GO:0016020">
    <property type="term" value="C:membrane"/>
    <property type="evidence" value="ECO:0007669"/>
    <property type="project" value="UniProtKB-SubCell"/>
</dbReference>
<dbReference type="InterPro" id="IPR001789">
    <property type="entry name" value="Sig_transdc_resp-reg_receiver"/>
</dbReference>
<dbReference type="PROSITE" id="PS50109">
    <property type="entry name" value="HIS_KIN"/>
    <property type="match status" value="1"/>
</dbReference>
<keyword evidence="13" id="KW-1133">Transmembrane helix</keyword>
<evidence type="ECO:0000256" key="5">
    <source>
        <dbReference type="ARBA" id="ARBA00022679"/>
    </source>
</evidence>
<dbReference type="Proteomes" id="UP000694660">
    <property type="component" value="Unassembled WGS sequence"/>
</dbReference>
<evidence type="ECO:0000256" key="1">
    <source>
        <dbReference type="ARBA" id="ARBA00000085"/>
    </source>
</evidence>
<dbReference type="InterPro" id="IPR043128">
    <property type="entry name" value="Rev_trsase/Diguanyl_cyclase"/>
</dbReference>
<keyword evidence="5" id="KW-0808">Transferase</keyword>
<dbReference type="PROSITE" id="PS50894">
    <property type="entry name" value="HPT"/>
    <property type="match status" value="1"/>
</dbReference>
<dbReference type="Gene3D" id="6.10.340.10">
    <property type="match status" value="1"/>
</dbReference>
<proteinExistence type="predicted"/>
<feature type="domain" description="GGDEF" evidence="18">
    <location>
        <begin position="1072"/>
        <end position="1204"/>
    </location>
</feature>
<dbReference type="Gene3D" id="3.40.50.2300">
    <property type="match status" value="2"/>
</dbReference>
<dbReference type="SUPFAM" id="SSF141868">
    <property type="entry name" value="EAL domain-like"/>
    <property type="match status" value="1"/>
</dbReference>
<dbReference type="InterPro" id="IPR004358">
    <property type="entry name" value="Sig_transdc_His_kin-like_C"/>
</dbReference>
<dbReference type="PRINTS" id="PR00344">
    <property type="entry name" value="BCTRLSENSOR"/>
</dbReference>
<dbReference type="PROSITE" id="PS50885">
    <property type="entry name" value="HAMP"/>
    <property type="match status" value="1"/>
</dbReference>
<evidence type="ECO:0000256" key="10">
    <source>
        <dbReference type="ARBA" id="ARBA00070152"/>
    </source>
</evidence>
<evidence type="ECO:0000259" key="16">
    <source>
        <dbReference type="PROSITE" id="PS50883"/>
    </source>
</evidence>
<dbReference type="SUPFAM" id="SSF55073">
    <property type="entry name" value="Nucleotide cyclase"/>
    <property type="match status" value="1"/>
</dbReference>
<dbReference type="Pfam" id="PF00512">
    <property type="entry name" value="HisKA"/>
    <property type="match status" value="1"/>
</dbReference>
<feature type="domain" description="HPt" evidence="19">
    <location>
        <begin position="804"/>
        <end position="900"/>
    </location>
</feature>
<dbReference type="InterPro" id="IPR052155">
    <property type="entry name" value="Biofilm_reg_signaling"/>
</dbReference>
<dbReference type="InterPro" id="IPR005467">
    <property type="entry name" value="His_kinase_dom"/>
</dbReference>
<comment type="function">
    <text evidence="9">Member of the two-component regulatory system BvgS/BvgA. Phosphorylates BvgA via a four-step phosphorelay in response to environmental signals.</text>
</comment>
<dbReference type="SUPFAM" id="SSF55874">
    <property type="entry name" value="ATPase domain of HSP90 chaperone/DNA topoisomerase II/histidine kinase"/>
    <property type="match status" value="1"/>
</dbReference>
<keyword evidence="6" id="KW-0418">Kinase</keyword>
<feature type="modified residue" description="4-aspartylphosphate" evidence="12">
    <location>
        <position position="700"/>
    </location>
</feature>
<dbReference type="InterPro" id="IPR003660">
    <property type="entry name" value="HAMP_dom"/>
</dbReference>
<feature type="domain" description="Response regulatory" evidence="15">
    <location>
        <begin position="651"/>
        <end position="769"/>
    </location>
</feature>
<evidence type="ECO:0000256" key="12">
    <source>
        <dbReference type="PROSITE-ProRule" id="PRU00169"/>
    </source>
</evidence>
<dbReference type="GO" id="GO:0071732">
    <property type="term" value="P:cellular response to nitric oxide"/>
    <property type="evidence" value="ECO:0007669"/>
    <property type="project" value="UniProtKB-ARBA"/>
</dbReference>
<dbReference type="PROSITE" id="PS50883">
    <property type="entry name" value="EAL"/>
    <property type="match status" value="1"/>
</dbReference>